<name>A0A542EDY2_9MICO</name>
<protein>
    <submittedName>
        <fullName evidence="2">Uncharacterized protein</fullName>
    </submittedName>
</protein>
<keyword evidence="1" id="KW-0732">Signal</keyword>
<reference evidence="2 3" key="1">
    <citation type="submission" date="2019-06" db="EMBL/GenBank/DDBJ databases">
        <title>Sequencing the genomes of 1000 actinobacteria strains.</title>
        <authorList>
            <person name="Klenk H.-P."/>
        </authorList>
    </citation>
    <scope>NUCLEOTIDE SEQUENCE [LARGE SCALE GENOMIC DNA]</scope>
    <source>
        <strain evidence="2 3">DSM 19828</strain>
    </source>
</reference>
<dbReference type="RefSeq" id="WP_141927615.1">
    <property type="nucleotide sequence ID" value="NZ_BAABCI010000030.1"/>
</dbReference>
<evidence type="ECO:0000313" key="2">
    <source>
        <dbReference type="EMBL" id="TQJ13533.1"/>
    </source>
</evidence>
<comment type="caution">
    <text evidence="2">The sequence shown here is derived from an EMBL/GenBank/DDBJ whole genome shotgun (WGS) entry which is preliminary data.</text>
</comment>
<sequence>MKRAMAATTTLLVSGLGAVHAGPASASVALPTAVTRTAAGNYLPAAPTRLVDTRIGQGAPIGSVDTGESVTVRAAGVAGIPATGVRAIVVNLTAVKARSRGWFTAFPSGTSLPATSTLNFRAGWTGSVTATVPVGADGTIIVRAGAGGADLLVDVVGWYAGTGSTQTGGTLLSPQDPYRLDDTRYNKGALSSGSTRVEEFGFYDSAGSRLKAVVANITAVAGSTSSGYLTTWSGTGTRPATSTLQYARNEVSPNTTNVPVTYRGVDALGNSRYSFGITAIGAGSVDVVVDIAGFYTTAADGVGSVFVPVTPTRLVDSRFGLGTTKAARGTNSTTNLLVPGHLVNTRTQAFVGNLTGTRATTGTHLTMWSGTAPTDSSTTNVAPNRERANGTVVVTPRNDDNTRLRYSVYNRYASCDFIVDMTGRFDTSPDQPAGAFSSKRIVSHKSYPMPTR</sequence>
<proteinExistence type="predicted"/>
<dbReference type="AlphaFoldDB" id="A0A542EDY2"/>
<gene>
    <name evidence="2" type="ORF">FB459_0956</name>
</gene>
<evidence type="ECO:0000256" key="1">
    <source>
        <dbReference type="SAM" id="SignalP"/>
    </source>
</evidence>
<evidence type="ECO:0000313" key="3">
    <source>
        <dbReference type="Proteomes" id="UP000320806"/>
    </source>
</evidence>
<dbReference type="Proteomes" id="UP000320806">
    <property type="component" value="Unassembled WGS sequence"/>
</dbReference>
<dbReference type="OrthoDB" id="4855196at2"/>
<accession>A0A542EDY2</accession>
<dbReference type="EMBL" id="VFMO01000001">
    <property type="protein sequence ID" value="TQJ13533.1"/>
    <property type="molecule type" value="Genomic_DNA"/>
</dbReference>
<feature type="chain" id="PRO_5021834454" evidence="1">
    <location>
        <begin position="27"/>
        <end position="452"/>
    </location>
</feature>
<organism evidence="2 3">
    <name type="scientific">Yimella lutea</name>
    <dbReference type="NCBI Taxonomy" id="587872"/>
    <lineage>
        <taxon>Bacteria</taxon>
        <taxon>Bacillati</taxon>
        <taxon>Actinomycetota</taxon>
        <taxon>Actinomycetes</taxon>
        <taxon>Micrococcales</taxon>
        <taxon>Dermacoccaceae</taxon>
        <taxon>Yimella</taxon>
    </lineage>
</organism>
<keyword evidence="3" id="KW-1185">Reference proteome</keyword>
<feature type="signal peptide" evidence="1">
    <location>
        <begin position="1"/>
        <end position="26"/>
    </location>
</feature>